<feature type="domain" description="AsmA" evidence="1">
    <location>
        <begin position="1"/>
        <end position="287"/>
    </location>
</feature>
<gene>
    <name evidence="2" type="ORF">KEM10_03740</name>
</gene>
<dbReference type="Pfam" id="PF05170">
    <property type="entry name" value="AsmA"/>
    <property type="match status" value="1"/>
</dbReference>
<dbReference type="Proteomes" id="UP000708576">
    <property type="component" value="Unassembled WGS sequence"/>
</dbReference>
<organism evidence="2 3">
    <name type="scientific">Carboxylicivirga linearis</name>
    <dbReference type="NCBI Taxonomy" id="1628157"/>
    <lineage>
        <taxon>Bacteria</taxon>
        <taxon>Pseudomonadati</taxon>
        <taxon>Bacteroidota</taxon>
        <taxon>Bacteroidia</taxon>
        <taxon>Marinilabiliales</taxon>
        <taxon>Marinilabiliaceae</taxon>
        <taxon>Carboxylicivirga</taxon>
    </lineage>
</organism>
<dbReference type="PANTHER" id="PTHR30441:SF8">
    <property type="entry name" value="DUF748 DOMAIN-CONTAINING PROTEIN"/>
    <property type="match status" value="1"/>
</dbReference>
<evidence type="ECO:0000259" key="1">
    <source>
        <dbReference type="Pfam" id="PF05170"/>
    </source>
</evidence>
<dbReference type="EMBL" id="JAGUCO010000002">
    <property type="protein sequence ID" value="MBS2097377.1"/>
    <property type="molecule type" value="Genomic_DNA"/>
</dbReference>
<comment type="caution">
    <text evidence="2">The sequence shown here is derived from an EMBL/GenBank/DDBJ whole genome shotgun (WGS) entry which is preliminary data.</text>
</comment>
<protein>
    <submittedName>
        <fullName evidence="2">AsmA family protein</fullName>
    </submittedName>
</protein>
<dbReference type="InterPro" id="IPR052894">
    <property type="entry name" value="AsmA-related"/>
</dbReference>
<dbReference type="RefSeq" id="WP_212213702.1">
    <property type="nucleotide sequence ID" value="NZ_JAGUCO010000002.1"/>
</dbReference>
<evidence type="ECO:0000313" key="2">
    <source>
        <dbReference type="EMBL" id="MBS2097377.1"/>
    </source>
</evidence>
<dbReference type="PANTHER" id="PTHR30441">
    <property type="entry name" value="DUF748 DOMAIN-CONTAINING PROTEIN"/>
    <property type="match status" value="1"/>
</dbReference>
<dbReference type="InterPro" id="IPR007844">
    <property type="entry name" value="AsmA"/>
</dbReference>
<evidence type="ECO:0000313" key="3">
    <source>
        <dbReference type="Proteomes" id="UP000708576"/>
    </source>
</evidence>
<accession>A0ABS5JRF2</accession>
<sequence>MSRLLKITFGIILGLFLLLLILPMVFKGKIEGFVKTEINKQVNAKVDYESLSLSFLKGFPNMYIGLNGLKVTGIQPFDKDTLLSFKELSVKVDVWSAISGEVEVKSILLDQMKVNAIVLADSTANWNILKESDGEVVEEKDENSDGGSFKVLLNSFQVKDASVRFVDNTMGLVSEVEGFDMNLSGDMSDVVTNIDVVTEIEGVTVSYDGIKYLNSTKLGLDGTISADLEKMVFALMENELRINKMALQLDGSVGVSENMYSIDLSLGTKNTDFKSLLALVPEVYLKDFENLKTDGELILNGTVKGDYIDEDHLPSFNLNLAVNKGMIQYPDLPKSIDNINVALNVTNPGGEADNTVTDLEKFHFELGGNPFDASLLITTPVSNLTFKGLVNGKIDLASLEDAIPMDSVSMSGLIEAHMTLDGNNALIEEGRYDEIQSNGNLSMSGFSYSDNELPYQVEIKEALMEFTPEYMELKSFDSKIGQSDFSLKGKLENYLSYAMSDGVLKGKLGHSSGYINTNEFLYEPAEDSLVAVEDTSGLQIIEVPKNLDLILTSNIKLLKYDKLDVRNAKGKIVIKEGAVVLDDLDMNTLGGSLNVNGQYNTADLNRPFVDFAFVGSNIDINKAANSFSVVDSMMPIAKNAAGMVSPKFEYYSVLAQDFMPVISSIDGGGNIKSEGVQVSGSKIQNGIAALVRDDRYKVMKAEDFNIKFKIDKGNIIVEPFTTKIYGKTIEVEGKQGVDQSIDYRITMPVARAEVANMAGLMGFSLPTSGEDLLVDVIVKGTVKDPQLSLNLEKAQKEVGKELEKEAEKAVKKLLEDPDTQKKVEDITKKLKNIFK</sequence>
<keyword evidence="3" id="KW-1185">Reference proteome</keyword>
<proteinExistence type="predicted"/>
<reference evidence="2 3" key="1">
    <citation type="journal article" date="2015" name="Int. J. Syst. Evol. Microbiol.">
        <title>Carboxylicivirga linearis sp. nov., isolated from a sea cucumber culture pond.</title>
        <authorList>
            <person name="Wang F.Q."/>
            <person name="Zhou Y.X."/>
            <person name="Lin X.Z."/>
            <person name="Chen G.J."/>
            <person name="Du Z.J."/>
        </authorList>
    </citation>
    <scope>NUCLEOTIDE SEQUENCE [LARGE SCALE GENOMIC DNA]</scope>
    <source>
        <strain evidence="2 3">FB218</strain>
    </source>
</reference>
<name>A0ABS5JRF2_9BACT</name>